<keyword evidence="23" id="KW-1185">Reference proteome</keyword>
<feature type="transmembrane region" description="Helical" evidence="19">
    <location>
        <begin position="697"/>
        <end position="714"/>
    </location>
</feature>
<dbReference type="InterPro" id="IPR045334">
    <property type="entry name" value="INTS3"/>
</dbReference>
<evidence type="ECO:0000256" key="8">
    <source>
        <dbReference type="ARBA" id="ARBA00022741"/>
    </source>
</evidence>
<dbReference type="InterPro" id="IPR000719">
    <property type="entry name" value="Prot_kinase_dom"/>
</dbReference>
<keyword evidence="6" id="KW-0808">Transferase</keyword>
<accession>A0A8J6L821</accession>
<evidence type="ECO:0000313" key="22">
    <source>
        <dbReference type="EMBL" id="KAH0810217.1"/>
    </source>
</evidence>
<dbReference type="PROSITE" id="PS51980">
    <property type="entry name" value="OCEL"/>
    <property type="match status" value="1"/>
</dbReference>
<evidence type="ECO:0000256" key="19">
    <source>
        <dbReference type="SAM" id="Phobius"/>
    </source>
</evidence>
<dbReference type="InterPro" id="IPR017441">
    <property type="entry name" value="Protein_kinase_ATP_BS"/>
</dbReference>
<dbReference type="Gene3D" id="3.90.810.10">
    <property type="entry name" value="CRIB domain"/>
    <property type="match status" value="1"/>
</dbReference>
<feature type="domain" description="OCEL" evidence="21">
    <location>
        <begin position="478"/>
        <end position="605"/>
    </location>
</feature>
<dbReference type="GO" id="GO:0005737">
    <property type="term" value="C:cytoplasm"/>
    <property type="evidence" value="ECO:0007669"/>
    <property type="project" value="UniProtKB-SubCell"/>
</dbReference>
<keyword evidence="19" id="KW-0472">Membrane</keyword>
<keyword evidence="19" id="KW-1133">Transmembrane helix</keyword>
<evidence type="ECO:0000256" key="13">
    <source>
        <dbReference type="ARBA" id="ARBA00054331"/>
    </source>
</evidence>
<dbReference type="GO" id="GO:0046872">
    <property type="term" value="F:metal ion binding"/>
    <property type="evidence" value="ECO:0007669"/>
    <property type="project" value="UniProtKB-KW"/>
</dbReference>
<feature type="region of interest" description="Disordered" evidence="18">
    <location>
        <begin position="226"/>
        <end position="371"/>
    </location>
</feature>
<dbReference type="Pfam" id="PF07303">
    <property type="entry name" value="Occludin_ELL"/>
    <property type="match status" value="1"/>
</dbReference>
<comment type="similarity">
    <text evidence="15">Belongs to the ELL/occludin family.</text>
</comment>
<feature type="compositionally biased region" description="Low complexity" evidence="18">
    <location>
        <begin position="130"/>
        <end position="139"/>
    </location>
</feature>
<dbReference type="InterPro" id="IPR042065">
    <property type="entry name" value="E3_ELL-like"/>
</dbReference>
<feature type="domain" description="Protein kinase" evidence="20">
    <location>
        <begin position="2047"/>
        <end position="2298"/>
    </location>
</feature>
<dbReference type="SUPFAM" id="SSF56112">
    <property type="entry name" value="Protein kinase-like (PK-like)"/>
    <property type="match status" value="1"/>
</dbReference>
<organism evidence="22 23">
    <name type="scientific">Tenebrio molitor</name>
    <name type="common">Yellow mealworm beetle</name>
    <dbReference type="NCBI Taxonomy" id="7067"/>
    <lineage>
        <taxon>Eukaryota</taxon>
        <taxon>Metazoa</taxon>
        <taxon>Ecdysozoa</taxon>
        <taxon>Arthropoda</taxon>
        <taxon>Hexapoda</taxon>
        <taxon>Insecta</taxon>
        <taxon>Pterygota</taxon>
        <taxon>Neoptera</taxon>
        <taxon>Endopterygota</taxon>
        <taxon>Coleoptera</taxon>
        <taxon>Polyphaga</taxon>
        <taxon>Cucujiformia</taxon>
        <taxon>Tenebrionidae</taxon>
        <taxon>Tenebrio</taxon>
    </lineage>
</organism>
<evidence type="ECO:0000256" key="6">
    <source>
        <dbReference type="ARBA" id="ARBA00022679"/>
    </source>
</evidence>
<dbReference type="SMART" id="SM00028">
    <property type="entry name" value="TPR"/>
    <property type="match status" value="3"/>
</dbReference>
<reference evidence="22" key="2">
    <citation type="submission" date="2021-08" db="EMBL/GenBank/DDBJ databases">
        <authorList>
            <person name="Eriksson T."/>
        </authorList>
    </citation>
    <scope>NUCLEOTIDE SEQUENCE</scope>
    <source>
        <strain evidence="22">Stoneville</strain>
        <tissue evidence="22">Whole head</tissue>
    </source>
</reference>
<keyword evidence="7" id="KW-0479">Metal-binding</keyword>
<evidence type="ECO:0000256" key="16">
    <source>
        <dbReference type="PROSITE-ProRule" id="PRU10141"/>
    </source>
</evidence>
<dbReference type="GO" id="GO:0006368">
    <property type="term" value="P:transcription elongation by RNA polymerase II"/>
    <property type="evidence" value="ECO:0007669"/>
    <property type="project" value="InterPro"/>
</dbReference>
<dbReference type="FunFam" id="1.10.510.10:FF:000768">
    <property type="entry name" value="Non-specific serine/threonine protein kinase"/>
    <property type="match status" value="1"/>
</dbReference>
<dbReference type="InterPro" id="IPR056518">
    <property type="entry name" value="HEAT_Ints3_C"/>
</dbReference>
<evidence type="ECO:0000256" key="11">
    <source>
        <dbReference type="ARBA" id="ARBA00023242"/>
    </source>
</evidence>
<feature type="compositionally biased region" description="Low complexity" evidence="18">
    <location>
        <begin position="250"/>
        <end position="259"/>
    </location>
</feature>
<evidence type="ECO:0000259" key="21">
    <source>
        <dbReference type="PROSITE" id="PS51980"/>
    </source>
</evidence>
<keyword evidence="17" id="KW-0175">Coiled coil</keyword>
<feature type="compositionally biased region" description="Basic and acidic residues" evidence="18">
    <location>
        <begin position="416"/>
        <end position="430"/>
    </location>
</feature>
<feature type="region of interest" description="Disordered" evidence="18">
    <location>
        <begin position="2814"/>
        <end position="2844"/>
    </location>
</feature>
<keyword evidence="19" id="KW-0812">Transmembrane</keyword>
<comment type="caution">
    <text evidence="22">The sequence shown here is derived from an EMBL/GenBank/DDBJ whole genome shotgun (WGS) entry which is preliminary data.</text>
</comment>
<dbReference type="Pfam" id="PF00069">
    <property type="entry name" value="Pkinase"/>
    <property type="match status" value="1"/>
</dbReference>
<evidence type="ECO:0000256" key="9">
    <source>
        <dbReference type="ARBA" id="ARBA00022840"/>
    </source>
</evidence>
<feature type="compositionally biased region" description="Polar residues" evidence="18">
    <location>
        <begin position="431"/>
        <end position="464"/>
    </location>
</feature>
<evidence type="ECO:0000313" key="23">
    <source>
        <dbReference type="Proteomes" id="UP000719412"/>
    </source>
</evidence>
<dbReference type="InterPro" id="IPR011990">
    <property type="entry name" value="TPR-like_helical_dom_sf"/>
</dbReference>
<keyword evidence="5" id="KW-0963">Cytoplasm</keyword>
<evidence type="ECO:0000256" key="15">
    <source>
        <dbReference type="PROSITE-ProRule" id="PRU01324"/>
    </source>
</evidence>
<evidence type="ECO:0000256" key="12">
    <source>
        <dbReference type="ARBA" id="ARBA00032741"/>
    </source>
</evidence>
<dbReference type="GO" id="GO:0004672">
    <property type="term" value="F:protein kinase activity"/>
    <property type="evidence" value="ECO:0007669"/>
    <property type="project" value="InterPro"/>
</dbReference>
<feature type="repeat" description="TPR" evidence="14">
    <location>
        <begin position="542"/>
        <end position="575"/>
    </location>
</feature>
<sequence>MSSTADMEGPGGSFECVQQTGLPRGSLEVLGSIPYKVRVRANDDVYEATRHRMTIAEENHKNKCTREIKPNEKDIGRKVKLKQNRTPLPPIRREPPSQRDSLPKPSYQSNVPSKTAAAVISSSNGLLSNGLGSNHVSSSRPQLNKPSVPDIARRPIKERLIHLLALRPFKKVELHDRITKEGVREKNGITSILKQISFMKDNCYHLNRAVWNEVNEDWPFYTESERQALKRRKPQNLTPPGSSDGGSSGSGQSPTSTHPGSPPPISTSTSSSKRPGYYDNQDGLPTKRQRISHYRKPSEQQTYRSPAENNSQRRPVTDSRDASNMNPRSRESPTTMNGGYLTPITNGGYANGTTEKRNFSDDGDDIGRKRSCDSHSLSYVVGRDKTISAGDARNSPQTNKTTENGYVNGMVPNGKCKGETREKDRNKYERVTSSSQNRSVRVSPDSQSEAIGNNDSGVSLNSMSPKHITTVDSSSEFPDYLTEYTTIKDAEQRRRFKADFNADYAEYKDLHGIVEKVSRRFVDLELKLKKEDASSPRFKSSPEALKELGNTAAKNQKYEEAILYYTQAIKKDPTNYTLRSNRSFAFLKVQQYYFAMQDAYETIRLNPTWPKGYFRKAEIEYSTQHYLAACESYQKALELKPDDINLLEALNRSKKEIVKDRKADEVIPWLGAGIGIIVGVIIVIADCIFTHKPTHPLLMAFVTIIIAMVGYGIAKTYRYYVKCQRDGLLEPPTDLFKEDEGDESNAAEKEICNSAFWLDPSVDLVRINSDKSSTTGISKTFQAEPVSIFREISAYKSPTKFKPQMKNVPRTLPRRSSAPSDSKHDVYINARLISTNIFRGWDDAAKYAMDVKPTKTSRLFLTSPVESKDDLEEKLERSYLFLQNITGGLSDKDAYEALNKALLKEKGYEEVSLGLLVTILTEPQNAARGYRDLTLISNDGFSLVLTSLSQLVLERYLRFTDVVKSQIVWLLREMIKNAVNNVDNLCWNLMRHAAGGDISSKNITLIESLLDVLTEYRSWLDKFPLLIASVVYTYLRLIEDHNAPYLATLRQKEVNFLVSLIRERFNDCIGIGRDLVRLLQNVARIPEFEQLWKDILTTPRALSPTFSGVLQLLQARTSRRYLQSRLTPDMERKLVFFTSQVRFGNHKRYQDWFQRQYLATPESQSLRCDIIRFIVGVIHPTNELLCSDIIPRWAVIGWLLTTCTSSVAVSNAKLALFYDWLFFDSEKDNIMNIEPAILVMHHSMRSHPAVSATLLDFLCRIIPNFHQPLADKVRNGIFSSLRKILEKRVVPSLVPLFDNAKLDPELRNMVRETFREFCISGAPESSSRLEELNAGHSTRFEDGETNEHRLNNTLNNHILDNEPAFSDDEEEQPLTISALEDDTDEDDDDIPLSEVRLKEKTQDKLDESIEGPVGELLGKLQQEKDGEKRCELMESLIQNLTDYDSEDEDTLPAIAKSLCNCIQDDFDGEFFPESVSEDKLLDSVKSPLFILFHTLYNFSKQDETGKDVLFKLMAEMRNFRQSIGYLLLYFLKVQIRTENKKEDQTKASALKVSVYKEYCQYSEKKIDLCLLDDLVACHVSDTKLMMWIVPDLFRDFKQQTVNSAQIIRVIISAIDSRQLQTLVGKVLQGHLVMFKSENIQPLLKISLTWESIEQFFFWQLIHAHDISIDTVLPLITQLDYEQHSEALTAITLMLKQEKPNADYVKYLFSRDISINGDLFIFTIVKYWCDEYIDKVAELISSLLSTRYPSTSPNKRKRTGGKTLSATVPSSDQVLGHLEQLRIICERHDCMAIYTLDSMQRALNIAMNNSTDSQKKQFGKLFALLEEEEEQPAAKMNFFFKKRNKTREDIQSVAVIGEPTGVIHDIHVSVDADGKLVGLPSAWIKEIGNQITRDEQATNPEAVIQVVKYYQFSMKKQEKGEFKHILTEKTIAEESKEIDQYMNSKEAHKSKDSGLDDNGSEPLYVNTIRPDSVPAIPPKKSPSNLKKMKKLPEQLDCLTLNDDLELRRKSDYSSDDDFLRRKSRFTDEDYFREIKKLCNPGAPNDFYLRTNKDLGSGASGIVYVATDLETGKPVAIKDIDMTKQQRKELLLSEIAIMKNFQHKNLVNFLDAFVMYDDHLWVVMELLDGGPLTDVVTETVMKEGQIAAVSYEVLQAIDYLHSHGTIHRDIKSDNVLLGMDGTVKVTDFGFCANVSGNEQRETMVGTPYWMAPEVVTRQKYGKKVDIWSLGIMIVEMLEGEPPYLREPPLRALYLITANGRPKINRWPTLSENLKDFIDSCLQVDVDQRATAKELLTHSFMKERMETSVNYSRPEKPQKYRNNPRKINYLVQEGVHPESMTVSFFKGCRLKKCRSLSNLARSTVRERALRSAQIGRARYPPKNVLKATRLILSALIRAGGGVNEREKSTEEFRASNKPLGSDGVGVRVSASFGRKWVFFVIVAPKWCNVCELTLDRKRVRWKCVGDRTGPDHGTGRRLASVRRPYAEVMAPALTETAQNQAFKLPPKQPASPFKYLPDVPGAFCDLDQDKLAPETLAGTRGCSDSNKASDSDTIMSESPPLMGDQNTMGLQKTGLDSVSKIHNDKTNEVDQILNNLASNSPDVDIPQNVDEIMQVIKSIESDRQDEDNLTIEKFLTDVDMMNMSMEEQPELETAVLKETQTKEAIAELKTRQNKIERRLAFLRRKIHKMQTRTMGQHVGGEVAGVYEYVHRSLKRLKDNSMQLEEEKPPDKMKPMSCGSTKTMLKKLEMAATLQANSVARQKHLPKYFGSGSCEPGNHRISVPGIVNVPPWPIEHKQELQKVAGLLHTELNVVQHEVDSEATESSSGGESCDEMQNYNNPHQQYLSM</sequence>
<feature type="compositionally biased region" description="Polar residues" evidence="18">
    <location>
        <begin position="2830"/>
        <end position="2844"/>
    </location>
</feature>
<feature type="compositionally biased region" description="Polar residues" evidence="18">
    <location>
        <begin position="322"/>
        <end position="337"/>
    </location>
</feature>
<dbReference type="SMART" id="SM00220">
    <property type="entry name" value="S_TKc"/>
    <property type="match status" value="1"/>
</dbReference>
<evidence type="ECO:0000256" key="1">
    <source>
        <dbReference type="ARBA" id="ARBA00001946"/>
    </source>
</evidence>
<feature type="compositionally biased region" description="Polar residues" evidence="18">
    <location>
        <begin position="394"/>
        <end position="405"/>
    </location>
</feature>
<feature type="region of interest" description="Disordered" evidence="18">
    <location>
        <begin position="387"/>
        <end position="464"/>
    </location>
</feature>
<keyword evidence="9 16" id="KW-0067">ATP-binding</keyword>
<dbReference type="EMBL" id="JABDTM020027642">
    <property type="protein sequence ID" value="KAH0810217.1"/>
    <property type="molecule type" value="Genomic_DNA"/>
</dbReference>
<name>A0A8J6L821_TENMO</name>
<dbReference type="Pfam" id="PF10189">
    <property type="entry name" value="Ints3_N"/>
    <property type="match status" value="1"/>
</dbReference>
<evidence type="ECO:0000256" key="3">
    <source>
        <dbReference type="ARBA" id="ARBA00004496"/>
    </source>
</evidence>
<keyword evidence="8 16" id="KW-0547">Nucleotide-binding</keyword>
<evidence type="ECO:0000256" key="2">
    <source>
        <dbReference type="ARBA" id="ARBA00004123"/>
    </source>
</evidence>
<dbReference type="PROSITE" id="PS50005">
    <property type="entry name" value="TPR"/>
    <property type="match status" value="2"/>
</dbReference>
<dbReference type="PROSITE" id="PS50011">
    <property type="entry name" value="PROTEIN_KINASE_DOM"/>
    <property type="match status" value="1"/>
</dbReference>
<evidence type="ECO:0000256" key="5">
    <source>
        <dbReference type="ARBA" id="ARBA00022490"/>
    </source>
</evidence>
<dbReference type="Proteomes" id="UP000719412">
    <property type="component" value="Unassembled WGS sequence"/>
</dbReference>
<dbReference type="InterPro" id="IPR011009">
    <property type="entry name" value="Kinase-like_dom_sf"/>
</dbReference>
<dbReference type="Gene3D" id="3.30.200.20">
    <property type="entry name" value="Phosphorylase Kinase, domain 1"/>
    <property type="match status" value="1"/>
</dbReference>
<gene>
    <name evidence="22" type="ORF">GEV33_012574</name>
</gene>
<comment type="similarity">
    <text evidence="4">Belongs to the Integrator subunit 3 family.</text>
</comment>
<comment type="cofactor">
    <cofactor evidence="1">
        <name>Mg(2+)</name>
        <dbReference type="ChEBI" id="CHEBI:18420"/>
    </cofactor>
</comment>
<reference evidence="22" key="1">
    <citation type="journal article" date="2020" name="J Insects Food Feed">
        <title>The yellow mealworm (Tenebrio molitor) genome: a resource for the emerging insects as food and feed industry.</title>
        <authorList>
            <person name="Eriksson T."/>
            <person name="Andere A."/>
            <person name="Kelstrup H."/>
            <person name="Emery V."/>
            <person name="Picard C."/>
        </authorList>
    </citation>
    <scope>NUCLEOTIDE SEQUENCE</scope>
    <source>
        <strain evidence="22">Stoneville</strain>
        <tissue evidence="22">Whole head</tissue>
    </source>
</reference>
<feature type="region of interest" description="Disordered" evidence="18">
    <location>
        <begin position="2532"/>
        <end position="2567"/>
    </location>
</feature>
<evidence type="ECO:0000256" key="18">
    <source>
        <dbReference type="SAM" id="MobiDB-lite"/>
    </source>
</evidence>
<feature type="region of interest" description="Disordered" evidence="18">
    <location>
        <begin position="130"/>
        <end position="150"/>
    </location>
</feature>
<comment type="subcellular location">
    <subcellularLocation>
        <location evidence="3">Cytoplasm</location>
    </subcellularLocation>
    <subcellularLocation>
        <location evidence="2">Nucleus</location>
    </subcellularLocation>
</comment>
<dbReference type="InterPro" id="IPR036390">
    <property type="entry name" value="WH_DNA-bd_sf"/>
</dbReference>
<dbReference type="GO" id="GO:0005524">
    <property type="term" value="F:ATP binding"/>
    <property type="evidence" value="ECO:0007669"/>
    <property type="project" value="UniProtKB-UniRule"/>
</dbReference>
<dbReference type="SUPFAM" id="SSF144292">
    <property type="entry name" value="occludin/ELL-like"/>
    <property type="match status" value="1"/>
</dbReference>
<feature type="compositionally biased region" description="Polar residues" evidence="18">
    <location>
        <begin position="299"/>
        <end position="314"/>
    </location>
</feature>
<dbReference type="InterPro" id="IPR010844">
    <property type="entry name" value="Occludin_ELL"/>
</dbReference>
<comment type="function">
    <text evidence="13">Component of the integrator complex, a multiprotein complex that terminates RNA polymerase II (Pol II) transcription in the promoter-proximal region of genes. The integrator complex provides a quality checkpoint during transcription elongation by driving premature transcription termination of transcripts that are unfavorably configured for transcriptional elongation: the complex terminates transcription by (1) catalyzing dephosphorylation of the C-terminal domain (CTD) of Pol II subunit Polr2A/Rbp1 and Spt5, and (2) degrading the exiting nascent RNA transcript via endonuclease activity. The integrator complex is also involved in the 3'-end processing of the U7 snRNA, and also the spliceosomal snRNAs U1, U2, U4 and U5.</text>
</comment>
<dbReference type="Gene3D" id="1.25.40.10">
    <property type="entry name" value="Tetratricopeptide repeat domain"/>
    <property type="match status" value="1"/>
</dbReference>
<keyword evidence="10" id="KW-0460">Magnesium</keyword>
<keyword evidence="14" id="KW-0802">TPR repeat</keyword>
<dbReference type="Pfam" id="PF13181">
    <property type="entry name" value="TPR_8"/>
    <property type="match status" value="1"/>
</dbReference>
<dbReference type="CDD" id="cd06614">
    <property type="entry name" value="STKc_PAK"/>
    <property type="match status" value="1"/>
</dbReference>
<evidence type="ECO:0000256" key="17">
    <source>
        <dbReference type="SAM" id="Coils"/>
    </source>
</evidence>
<dbReference type="Pfam" id="PF10390">
    <property type="entry name" value="ELL"/>
    <property type="match status" value="1"/>
</dbReference>
<feature type="binding site" evidence="16">
    <location>
        <position position="2076"/>
    </location>
    <ligand>
        <name>ATP</name>
        <dbReference type="ChEBI" id="CHEBI:30616"/>
    </ligand>
</feature>
<feature type="compositionally biased region" description="Polar residues" evidence="18">
    <location>
        <begin position="2539"/>
        <end position="2553"/>
    </location>
</feature>
<dbReference type="InterPro" id="IPR019464">
    <property type="entry name" value="ELL_N"/>
</dbReference>
<dbReference type="Pfam" id="PF24566">
    <property type="entry name" value="HEAT_Ints3_C"/>
    <property type="match status" value="1"/>
</dbReference>
<dbReference type="PANTHER" id="PTHR13587:SF7">
    <property type="entry name" value="INTEGRATOR COMPLEX SUBUNIT 3"/>
    <property type="match status" value="1"/>
</dbReference>
<dbReference type="PROSITE" id="PS00107">
    <property type="entry name" value="PROTEIN_KINASE_ATP"/>
    <property type="match status" value="1"/>
</dbReference>
<dbReference type="SUPFAM" id="SSF46785">
    <property type="entry name" value="Winged helix' DNA-binding domain"/>
    <property type="match status" value="1"/>
</dbReference>
<evidence type="ECO:0000259" key="20">
    <source>
        <dbReference type="PROSITE" id="PS50011"/>
    </source>
</evidence>
<dbReference type="SUPFAM" id="SSF48452">
    <property type="entry name" value="TPR-like"/>
    <property type="match status" value="1"/>
</dbReference>
<dbReference type="InterPro" id="IPR019734">
    <property type="entry name" value="TPR_rpt"/>
</dbReference>
<dbReference type="InterPro" id="IPR019333">
    <property type="entry name" value="INTS3_N"/>
</dbReference>
<protein>
    <recommendedName>
        <fullName evidence="12">SOSS complex subunit A homolog</fullName>
    </recommendedName>
</protein>
<proteinExistence type="inferred from homology"/>
<dbReference type="GO" id="GO:0008023">
    <property type="term" value="C:transcription elongation factor complex"/>
    <property type="evidence" value="ECO:0007669"/>
    <property type="project" value="InterPro"/>
</dbReference>
<dbReference type="InterPro" id="IPR036936">
    <property type="entry name" value="CRIB_dom_sf"/>
</dbReference>
<dbReference type="PANTHER" id="PTHR13587">
    <property type="entry name" value="INTEGRATOR COMPLEX SUBUNIT 3"/>
    <property type="match status" value="1"/>
</dbReference>
<feature type="coiled-coil region" evidence="17">
    <location>
        <begin position="2662"/>
        <end position="2723"/>
    </location>
</feature>
<feature type="repeat" description="TPR" evidence="14">
    <location>
        <begin position="610"/>
        <end position="643"/>
    </location>
</feature>
<feature type="compositionally biased region" description="Low complexity" evidence="18">
    <location>
        <begin position="266"/>
        <end position="275"/>
    </location>
</feature>
<evidence type="ECO:0000256" key="14">
    <source>
        <dbReference type="PROSITE-ProRule" id="PRU00339"/>
    </source>
</evidence>
<dbReference type="Gene3D" id="1.10.10.2670">
    <property type="entry name" value="E3 ubiquitin-protein ligase"/>
    <property type="match status" value="1"/>
</dbReference>
<dbReference type="Pfam" id="PF00786">
    <property type="entry name" value="PBD"/>
    <property type="match status" value="1"/>
</dbReference>
<feature type="region of interest" description="Disordered" evidence="18">
    <location>
        <begin position="70"/>
        <end position="114"/>
    </location>
</feature>
<evidence type="ECO:0000256" key="4">
    <source>
        <dbReference type="ARBA" id="ARBA00006130"/>
    </source>
</evidence>
<evidence type="ECO:0000256" key="7">
    <source>
        <dbReference type="ARBA" id="ARBA00022723"/>
    </source>
</evidence>
<evidence type="ECO:0000256" key="10">
    <source>
        <dbReference type="ARBA" id="ARBA00022842"/>
    </source>
</evidence>
<dbReference type="InterPro" id="IPR000095">
    <property type="entry name" value="CRIB_dom"/>
</dbReference>
<feature type="compositionally biased region" description="Basic and acidic residues" evidence="18">
    <location>
        <begin position="354"/>
        <end position="371"/>
    </location>
</feature>
<feature type="transmembrane region" description="Helical" evidence="19">
    <location>
        <begin position="666"/>
        <end position="685"/>
    </location>
</feature>
<keyword evidence="11" id="KW-0539">Nucleus</keyword>
<dbReference type="Gene3D" id="1.10.510.10">
    <property type="entry name" value="Transferase(Phosphotransferase) domain 1"/>
    <property type="match status" value="1"/>
</dbReference>